<keyword evidence="1" id="KW-0472">Membrane</keyword>
<accession>A0A0A2AFX8</accession>
<dbReference type="Proteomes" id="UP000030533">
    <property type="component" value="Unassembled WGS sequence"/>
</dbReference>
<gene>
    <name evidence="2" type="ORF">EU98_1287</name>
</gene>
<keyword evidence="1" id="KW-0812">Transmembrane</keyword>
<name>A0A0A2AFX8_PROMR</name>
<organism evidence="2 3">
    <name type="scientific">Prochlorococcus marinus str. MIT 9314</name>
    <dbReference type="NCBI Taxonomy" id="167548"/>
    <lineage>
        <taxon>Bacteria</taxon>
        <taxon>Bacillati</taxon>
        <taxon>Cyanobacteriota</taxon>
        <taxon>Cyanophyceae</taxon>
        <taxon>Synechococcales</taxon>
        <taxon>Prochlorococcaceae</taxon>
        <taxon>Prochlorococcus</taxon>
    </lineage>
</organism>
<reference evidence="3" key="1">
    <citation type="journal article" date="2014" name="Sci. Data">
        <title>Genomes of diverse isolates of the marine cyanobacterium Prochlorococcus.</title>
        <authorList>
            <person name="Biller S."/>
            <person name="Berube P."/>
            <person name="Thompson J."/>
            <person name="Kelly L."/>
            <person name="Roggensack S."/>
            <person name="Awad L."/>
            <person name="Roache-Johnson K."/>
            <person name="Ding H."/>
            <person name="Giovannoni S.J."/>
            <person name="Moore L.R."/>
            <person name="Chisholm S.W."/>
        </authorList>
    </citation>
    <scope>NUCLEOTIDE SEQUENCE [LARGE SCALE GENOMIC DNA]</scope>
    <source>
        <strain evidence="3">MIT 9314</strain>
    </source>
</reference>
<sequence length="82" mass="9323">MKEFMSKIDPELKKKLLKESQAPFKGLRRILWIAFSGSAFLGLLIMLSRIASGTELQQNNLLIQLGACIIFPTLLIFDRNKD</sequence>
<dbReference type="EMBL" id="JNAO01000012">
    <property type="protein sequence ID" value="KGG00486.1"/>
    <property type="molecule type" value="Genomic_DNA"/>
</dbReference>
<feature type="transmembrane region" description="Helical" evidence="1">
    <location>
        <begin position="30"/>
        <end position="49"/>
    </location>
</feature>
<comment type="caution">
    <text evidence="2">The sequence shown here is derived from an EMBL/GenBank/DDBJ whole genome shotgun (WGS) entry which is preliminary data.</text>
</comment>
<evidence type="ECO:0008006" key="4">
    <source>
        <dbReference type="Google" id="ProtNLM"/>
    </source>
</evidence>
<keyword evidence="1" id="KW-1133">Transmembrane helix</keyword>
<dbReference type="STRING" id="167548.EU98_1287"/>
<dbReference type="eggNOG" id="ENOG502ZXJC">
    <property type="taxonomic scope" value="Bacteria"/>
</dbReference>
<feature type="transmembrane region" description="Helical" evidence="1">
    <location>
        <begin position="61"/>
        <end position="77"/>
    </location>
</feature>
<evidence type="ECO:0000313" key="2">
    <source>
        <dbReference type="EMBL" id="KGG00486.1"/>
    </source>
</evidence>
<evidence type="ECO:0000313" key="3">
    <source>
        <dbReference type="Proteomes" id="UP000030533"/>
    </source>
</evidence>
<dbReference type="AlphaFoldDB" id="A0A0A2AFX8"/>
<dbReference type="InterPro" id="IPR021883">
    <property type="entry name" value="LPA1-like"/>
</dbReference>
<proteinExistence type="predicted"/>
<dbReference type="Pfam" id="PF11998">
    <property type="entry name" value="DUF3493"/>
    <property type="match status" value="1"/>
</dbReference>
<protein>
    <recommendedName>
        <fullName evidence="4">DUF3493 domain-containing protein</fullName>
    </recommendedName>
</protein>
<evidence type="ECO:0000256" key="1">
    <source>
        <dbReference type="SAM" id="Phobius"/>
    </source>
</evidence>